<dbReference type="EMBL" id="CAJNOL010000700">
    <property type="protein sequence ID" value="CAF1170491.1"/>
    <property type="molecule type" value="Genomic_DNA"/>
</dbReference>
<evidence type="ECO:0000313" key="3">
    <source>
        <dbReference type="Proteomes" id="UP000663870"/>
    </source>
</evidence>
<sequence length="72" mass="7524">MPDYALPSTVDQNNINLPSIPSSTAAWGNITPAEILLIILGSICSASIFAMAIVVSLVLIRRSGTNSTGMYA</sequence>
<organism evidence="2 3">
    <name type="scientific">Rotaria sordida</name>
    <dbReference type="NCBI Taxonomy" id="392033"/>
    <lineage>
        <taxon>Eukaryota</taxon>
        <taxon>Metazoa</taxon>
        <taxon>Spiralia</taxon>
        <taxon>Gnathifera</taxon>
        <taxon>Rotifera</taxon>
        <taxon>Eurotatoria</taxon>
        <taxon>Bdelloidea</taxon>
        <taxon>Philodinida</taxon>
        <taxon>Philodinidae</taxon>
        <taxon>Rotaria</taxon>
    </lineage>
</organism>
<keyword evidence="1" id="KW-1133">Transmembrane helix</keyword>
<evidence type="ECO:0000313" key="2">
    <source>
        <dbReference type="EMBL" id="CAF1170491.1"/>
    </source>
</evidence>
<keyword evidence="1" id="KW-0812">Transmembrane</keyword>
<protein>
    <submittedName>
        <fullName evidence="2">Uncharacterized protein</fullName>
    </submittedName>
</protein>
<reference evidence="2" key="1">
    <citation type="submission" date="2021-02" db="EMBL/GenBank/DDBJ databases">
        <authorList>
            <person name="Nowell W R."/>
        </authorList>
    </citation>
    <scope>NUCLEOTIDE SEQUENCE</scope>
</reference>
<accession>A0A814UCV5</accession>
<comment type="caution">
    <text evidence="2">The sequence shown here is derived from an EMBL/GenBank/DDBJ whole genome shotgun (WGS) entry which is preliminary data.</text>
</comment>
<dbReference type="AlphaFoldDB" id="A0A814UCV5"/>
<gene>
    <name evidence="2" type="ORF">JXQ802_LOCUS22769</name>
</gene>
<keyword evidence="3" id="KW-1185">Reference proteome</keyword>
<proteinExistence type="predicted"/>
<evidence type="ECO:0000256" key="1">
    <source>
        <dbReference type="SAM" id="Phobius"/>
    </source>
</evidence>
<feature type="transmembrane region" description="Helical" evidence="1">
    <location>
        <begin position="35"/>
        <end position="60"/>
    </location>
</feature>
<dbReference type="Proteomes" id="UP000663870">
    <property type="component" value="Unassembled WGS sequence"/>
</dbReference>
<name>A0A814UCV5_9BILA</name>
<keyword evidence="1" id="KW-0472">Membrane</keyword>